<dbReference type="EMBL" id="WKPO01000026">
    <property type="protein sequence ID" value="MSB50178.1"/>
    <property type="molecule type" value="Genomic_DNA"/>
</dbReference>
<accession>A0A6I2RK77</accession>
<evidence type="ECO:0000313" key="2">
    <source>
        <dbReference type="Proteomes" id="UP000429811"/>
    </source>
</evidence>
<dbReference type="Gene3D" id="1.10.260.40">
    <property type="entry name" value="lambda repressor-like DNA-binding domains"/>
    <property type="match status" value="1"/>
</dbReference>
<dbReference type="SUPFAM" id="SSF47413">
    <property type="entry name" value="lambda repressor-like DNA-binding domains"/>
    <property type="match status" value="1"/>
</dbReference>
<protein>
    <submittedName>
        <fullName evidence="1">XRE family transcriptional regulator</fullName>
    </submittedName>
</protein>
<gene>
    <name evidence="1" type="ORF">GKE90_15960</name>
</gene>
<reference evidence="1 2" key="1">
    <citation type="journal article" date="2019" name="Nat. Med.">
        <title>A library of human gut bacterial isolates paired with longitudinal multiomics data enables mechanistic microbiome research.</title>
        <authorList>
            <person name="Poyet M."/>
            <person name="Groussin M."/>
            <person name="Gibbons S.M."/>
            <person name="Avila-Pacheco J."/>
            <person name="Jiang X."/>
            <person name="Kearney S.M."/>
            <person name="Perrotta A.R."/>
            <person name="Berdy B."/>
            <person name="Zhao S."/>
            <person name="Lieberman T.D."/>
            <person name="Swanson P.K."/>
            <person name="Smith M."/>
            <person name="Roesemann S."/>
            <person name="Alexander J.E."/>
            <person name="Rich S.A."/>
            <person name="Livny J."/>
            <person name="Vlamakis H."/>
            <person name="Clish C."/>
            <person name="Bullock K."/>
            <person name="Deik A."/>
            <person name="Scott J."/>
            <person name="Pierce K.A."/>
            <person name="Xavier R.J."/>
            <person name="Alm E.J."/>
        </authorList>
    </citation>
    <scope>NUCLEOTIDE SEQUENCE [LARGE SCALE GENOMIC DNA]</scope>
    <source>
        <strain evidence="1 2">BIOML-A5</strain>
    </source>
</reference>
<dbReference type="AlphaFoldDB" id="A0A6I2RK77"/>
<comment type="caution">
    <text evidence="1">The sequence shown here is derived from an EMBL/GenBank/DDBJ whole genome shotgun (WGS) entry which is preliminary data.</text>
</comment>
<name>A0A6I2RK77_FLAPL</name>
<dbReference type="GO" id="GO:0003677">
    <property type="term" value="F:DNA binding"/>
    <property type="evidence" value="ECO:0007669"/>
    <property type="project" value="InterPro"/>
</dbReference>
<dbReference type="RefSeq" id="WP_008982039.1">
    <property type="nucleotide sequence ID" value="NZ_WKPO01000026.1"/>
</dbReference>
<proteinExistence type="predicted"/>
<sequence length="73" mass="7848">MKSNGKLCPLGKLVVKALADQEKTKSQLAAEIGTSPQYLSYILYGVRSGEKYLPALIAALKLDPRKVEKATAA</sequence>
<dbReference type="InterPro" id="IPR010982">
    <property type="entry name" value="Lambda_DNA-bd_dom_sf"/>
</dbReference>
<organism evidence="1 2">
    <name type="scientific">Flavonifractor plautii</name>
    <name type="common">Fusobacterium plautii</name>
    <dbReference type="NCBI Taxonomy" id="292800"/>
    <lineage>
        <taxon>Bacteria</taxon>
        <taxon>Bacillati</taxon>
        <taxon>Bacillota</taxon>
        <taxon>Clostridia</taxon>
        <taxon>Eubacteriales</taxon>
        <taxon>Oscillospiraceae</taxon>
        <taxon>Flavonifractor</taxon>
    </lineage>
</organism>
<dbReference type="Proteomes" id="UP000429811">
    <property type="component" value="Unassembled WGS sequence"/>
</dbReference>
<evidence type="ECO:0000313" key="1">
    <source>
        <dbReference type="EMBL" id="MSB50178.1"/>
    </source>
</evidence>